<name>A0A5J6VIX8_9VIRU</name>
<protein>
    <submittedName>
        <fullName evidence="1">Uncharacterized protein</fullName>
    </submittedName>
</protein>
<reference evidence="1" key="1">
    <citation type="journal article" date="2019" name="Philos. Trans. R. Soc. Lond., B, Biol. Sci.">
        <title>Targeted metagenomic recovery of four divergent viruses reveals shared and distinctive characteristics of giant viruses of marine eukaryotes.</title>
        <authorList>
            <person name="Needham D.M."/>
            <person name="Poirier C."/>
            <person name="Hehenberger E."/>
            <person name="Jimenez V."/>
            <person name="Swalwell J.E."/>
            <person name="Santoro A.E."/>
            <person name="Worden A.Z."/>
        </authorList>
    </citation>
    <scope>NUCLEOTIDE SEQUENCE</scope>
    <source>
        <strain evidence="1">OPacV-662</strain>
    </source>
</reference>
<accession>A0A5J6VIX8</accession>
<organism evidence="1">
    <name type="scientific">Megaviridae environmental sample</name>
    <dbReference type="NCBI Taxonomy" id="1737588"/>
    <lineage>
        <taxon>Viruses</taxon>
        <taxon>Varidnaviria</taxon>
        <taxon>Bamfordvirae</taxon>
        <taxon>Nucleocytoviricota</taxon>
        <taxon>Megaviricetes</taxon>
        <taxon>Imitervirales</taxon>
        <taxon>Mimiviridae</taxon>
        <taxon>environmental samples</taxon>
    </lineage>
</organism>
<sequence>MSQFVYSPRISGMENLRNHDYINQDSQQEDTIIWNDDQYYIKFTYLYINNIDNNENIENIENNIVLNDSDNMI</sequence>
<evidence type="ECO:0000313" key="1">
    <source>
        <dbReference type="EMBL" id="QFG74116.1"/>
    </source>
</evidence>
<dbReference type="EMBL" id="MN448280">
    <property type="protein sequence ID" value="QFG74116.1"/>
    <property type="molecule type" value="Genomic_DNA"/>
</dbReference>
<proteinExistence type="predicted"/>